<evidence type="ECO:0000256" key="1">
    <source>
        <dbReference type="ARBA" id="ARBA00004123"/>
    </source>
</evidence>
<proteinExistence type="predicted"/>
<dbReference type="Pfam" id="PF12333">
    <property type="entry name" value="Ipi1_N"/>
    <property type="match status" value="1"/>
</dbReference>
<evidence type="ECO:0000313" key="5">
    <source>
        <dbReference type="Proteomes" id="UP001237642"/>
    </source>
</evidence>
<dbReference type="PANTHER" id="PTHR16056">
    <property type="entry name" value="REGULATOR OF MICROTUBULE DYNAMICS PROTEIN"/>
    <property type="match status" value="1"/>
</dbReference>
<evidence type="ECO:0000256" key="2">
    <source>
        <dbReference type="ARBA" id="ARBA00023242"/>
    </source>
</evidence>
<gene>
    <name evidence="4" type="ORF">POM88_021525</name>
</gene>
<reference evidence="4" key="2">
    <citation type="submission" date="2023-05" db="EMBL/GenBank/DDBJ databases">
        <authorList>
            <person name="Schelkunov M.I."/>
        </authorList>
    </citation>
    <scope>NUCLEOTIDE SEQUENCE</scope>
    <source>
        <strain evidence="4">Hsosn_3</strain>
        <tissue evidence="4">Leaf</tissue>
    </source>
</reference>
<dbReference type="EMBL" id="JAUIZM010000005">
    <property type="protein sequence ID" value="KAK1383790.1"/>
    <property type="molecule type" value="Genomic_DNA"/>
</dbReference>
<dbReference type="AlphaFoldDB" id="A0AAD8MNY8"/>
<name>A0AAD8MNY8_9APIA</name>
<protein>
    <recommendedName>
        <fullName evidence="3">Pre-rRNA-processing protein Ipi1 N-terminal domain-containing protein</fullName>
    </recommendedName>
</protein>
<dbReference type="GO" id="GO:0005634">
    <property type="term" value="C:nucleus"/>
    <property type="evidence" value="ECO:0007669"/>
    <property type="project" value="UniProtKB-SubCell"/>
</dbReference>
<reference evidence="4" key="1">
    <citation type="submission" date="2023-02" db="EMBL/GenBank/DDBJ databases">
        <title>Genome of toxic invasive species Heracleum sosnowskyi carries increased number of genes despite the absence of recent whole-genome duplications.</title>
        <authorList>
            <person name="Schelkunov M."/>
            <person name="Shtratnikova V."/>
            <person name="Makarenko M."/>
            <person name="Klepikova A."/>
            <person name="Omelchenko D."/>
            <person name="Novikova G."/>
            <person name="Obukhova E."/>
            <person name="Bogdanov V."/>
            <person name="Penin A."/>
            <person name="Logacheva M."/>
        </authorList>
    </citation>
    <scope>NUCLEOTIDE SEQUENCE</scope>
    <source>
        <strain evidence="4">Hsosn_3</strain>
        <tissue evidence="4">Leaf</tissue>
    </source>
</reference>
<dbReference type="PANTHER" id="PTHR16056:SF2">
    <property type="entry name" value="TESTIS-EXPRESSED PROTEIN 10"/>
    <property type="match status" value="1"/>
</dbReference>
<comment type="caution">
    <text evidence="4">The sequence shown here is derived from an EMBL/GenBank/DDBJ whole genome shotgun (WGS) entry which is preliminary data.</text>
</comment>
<accession>A0AAD8MNY8</accession>
<dbReference type="Proteomes" id="UP001237642">
    <property type="component" value="Unassembled WGS sequence"/>
</dbReference>
<keyword evidence="5" id="KW-1185">Reference proteome</keyword>
<feature type="domain" description="Pre-rRNA-processing protein Ipi1 N-terminal" evidence="3">
    <location>
        <begin position="1"/>
        <end position="52"/>
    </location>
</feature>
<evidence type="ECO:0000259" key="3">
    <source>
        <dbReference type="Pfam" id="PF12333"/>
    </source>
</evidence>
<dbReference type="InterPro" id="IPR024679">
    <property type="entry name" value="Ipi1_N"/>
</dbReference>
<comment type="subcellular location">
    <subcellularLocation>
        <location evidence="1">Nucleus</location>
    </subcellularLocation>
</comment>
<sequence length="108" mass="12744">MTNLEIDIRLMAFKFLDLVLQNCPTSFSLYAEKILQNYEDILRQNQFYLQDKAKLKSALVGITYCLSLLPHNQRGDALATDNSYVQASYDLRFRRLYRFEVLYDLSFV</sequence>
<evidence type="ECO:0000313" key="4">
    <source>
        <dbReference type="EMBL" id="KAK1383790.1"/>
    </source>
</evidence>
<organism evidence="4 5">
    <name type="scientific">Heracleum sosnowskyi</name>
    <dbReference type="NCBI Taxonomy" id="360622"/>
    <lineage>
        <taxon>Eukaryota</taxon>
        <taxon>Viridiplantae</taxon>
        <taxon>Streptophyta</taxon>
        <taxon>Embryophyta</taxon>
        <taxon>Tracheophyta</taxon>
        <taxon>Spermatophyta</taxon>
        <taxon>Magnoliopsida</taxon>
        <taxon>eudicotyledons</taxon>
        <taxon>Gunneridae</taxon>
        <taxon>Pentapetalae</taxon>
        <taxon>asterids</taxon>
        <taxon>campanulids</taxon>
        <taxon>Apiales</taxon>
        <taxon>Apiaceae</taxon>
        <taxon>Apioideae</taxon>
        <taxon>apioid superclade</taxon>
        <taxon>Tordylieae</taxon>
        <taxon>Tordyliinae</taxon>
        <taxon>Heracleum</taxon>
    </lineage>
</organism>
<keyword evidence="2" id="KW-0539">Nucleus</keyword>